<evidence type="ECO:0000313" key="3">
    <source>
        <dbReference type="Proteomes" id="UP001605036"/>
    </source>
</evidence>
<dbReference type="Proteomes" id="UP001605036">
    <property type="component" value="Unassembled WGS sequence"/>
</dbReference>
<feature type="region of interest" description="Disordered" evidence="1">
    <location>
        <begin position="124"/>
        <end position="145"/>
    </location>
</feature>
<sequence>MAAANGITPFRQIGDQERGNASWIRRAGGLRVQGSVAEERFSCIRVGPASSCTAITYPSKLGLHAQKVFHAGLIQRRELLTADETGRRSVLFPKKKLPPSADQRSGSRFRARLVREMPTRWPPILKSLDGQTPKQVERPRSISASPKFVARVRDNGRRRALTSDCLAEPI</sequence>
<accession>A0ABD1YXW7</accession>
<name>A0ABD1YXW7_9MARC</name>
<reference evidence="2 3" key="1">
    <citation type="submission" date="2024-09" db="EMBL/GenBank/DDBJ databases">
        <title>Chromosome-scale assembly of Riccia fluitans.</title>
        <authorList>
            <person name="Paukszto L."/>
            <person name="Sawicki J."/>
            <person name="Karawczyk K."/>
            <person name="Piernik-Szablinska J."/>
            <person name="Szczecinska M."/>
            <person name="Mazdziarz M."/>
        </authorList>
    </citation>
    <scope>NUCLEOTIDE SEQUENCE [LARGE SCALE GENOMIC DNA]</scope>
    <source>
        <strain evidence="2">Rf_01</strain>
        <tissue evidence="2">Aerial parts of the thallus</tissue>
    </source>
</reference>
<organism evidence="2 3">
    <name type="scientific">Riccia fluitans</name>
    <dbReference type="NCBI Taxonomy" id="41844"/>
    <lineage>
        <taxon>Eukaryota</taxon>
        <taxon>Viridiplantae</taxon>
        <taxon>Streptophyta</taxon>
        <taxon>Embryophyta</taxon>
        <taxon>Marchantiophyta</taxon>
        <taxon>Marchantiopsida</taxon>
        <taxon>Marchantiidae</taxon>
        <taxon>Marchantiales</taxon>
        <taxon>Ricciaceae</taxon>
        <taxon>Riccia</taxon>
    </lineage>
</organism>
<dbReference type="AlphaFoldDB" id="A0ABD1YXW7"/>
<evidence type="ECO:0000313" key="2">
    <source>
        <dbReference type="EMBL" id="KAL2635626.1"/>
    </source>
</evidence>
<gene>
    <name evidence="2" type="ORF">R1flu_007105</name>
</gene>
<dbReference type="EMBL" id="JBHFFA010000003">
    <property type="protein sequence ID" value="KAL2635626.1"/>
    <property type="molecule type" value="Genomic_DNA"/>
</dbReference>
<protein>
    <submittedName>
        <fullName evidence="2">Uncharacterized protein</fullName>
    </submittedName>
</protein>
<proteinExistence type="predicted"/>
<evidence type="ECO:0000256" key="1">
    <source>
        <dbReference type="SAM" id="MobiDB-lite"/>
    </source>
</evidence>
<comment type="caution">
    <text evidence="2">The sequence shown here is derived from an EMBL/GenBank/DDBJ whole genome shotgun (WGS) entry which is preliminary data.</text>
</comment>
<keyword evidence="3" id="KW-1185">Reference proteome</keyword>